<dbReference type="GO" id="GO:0004314">
    <property type="term" value="F:[acyl-carrier-protein] S-malonyltransferase activity"/>
    <property type="evidence" value="ECO:0007669"/>
    <property type="project" value="UniProtKB-EC"/>
</dbReference>
<dbReference type="AlphaFoldDB" id="A0A317U6P5"/>
<dbReference type="SUPFAM" id="SSF52151">
    <property type="entry name" value="FabD/lysophospholipase-like"/>
    <property type="match status" value="1"/>
</dbReference>
<evidence type="ECO:0000256" key="2">
    <source>
        <dbReference type="ARBA" id="ARBA00018953"/>
    </source>
</evidence>
<dbReference type="EC" id="2.3.1.39" evidence="1 6"/>
<dbReference type="EMBL" id="QHJG01000001">
    <property type="protein sequence ID" value="PWY57654.1"/>
    <property type="molecule type" value="Genomic_DNA"/>
</dbReference>
<dbReference type="InterPro" id="IPR050858">
    <property type="entry name" value="Mal-CoA-ACP_Trans/PKS_FabD"/>
</dbReference>
<evidence type="ECO:0000259" key="8">
    <source>
        <dbReference type="SMART" id="SM00827"/>
    </source>
</evidence>
<dbReference type="RefSeq" id="WP_110141104.1">
    <property type="nucleotide sequence ID" value="NZ_QHJG01000001.1"/>
</dbReference>
<comment type="similarity">
    <text evidence="6">Belongs to the fabD family.</text>
</comment>
<feature type="domain" description="Malonyl-CoA:ACP transacylase (MAT)" evidence="8">
    <location>
        <begin position="5"/>
        <end position="281"/>
    </location>
</feature>
<evidence type="ECO:0000313" key="11">
    <source>
        <dbReference type="Proteomes" id="UP000247152"/>
    </source>
</evidence>
<dbReference type="Pfam" id="PF00698">
    <property type="entry name" value="Acyl_transf_1"/>
    <property type="match status" value="1"/>
</dbReference>
<feature type="active site" evidence="7">
    <location>
        <position position="183"/>
    </location>
</feature>
<dbReference type="PIRSF" id="PIRSF000446">
    <property type="entry name" value="Mct"/>
    <property type="match status" value="1"/>
</dbReference>
<dbReference type="InterPro" id="IPR001227">
    <property type="entry name" value="Ac_transferase_dom_sf"/>
</dbReference>
<reference evidence="10 12" key="2">
    <citation type="submission" date="2018-12" db="EMBL/GenBank/DDBJ databases">
        <title>Legionella sp,whole genome shotgun sequence.</title>
        <authorList>
            <person name="Wu H."/>
        </authorList>
    </citation>
    <scope>NUCLEOTIDE SEQUENCE [LARGE SCALE GENOMIC DNA]</scope>
    <source>
        <strain evidence="12">km489</strain>
        <strain evidence="10">Km489</strain>
    </source>
</reference>
<name>A0A317U6P5_9GAMM</name>
<dbReference type="InterPro" id="IPR024925">
    <property type="entry name" value="Malonyl_CoA-ACP_transAc"/>
</dbReference>
<dbReference type="InterPro" id="IPR014043">
    <property type="entry name" value="Acyl_transferase_dom"/>
</dbReference>
<feature type="active site" evidence="7">
    <location>
        <position position="82"/>
    </location>
</feature>
<evidence type="ECO:0000256" key="3">
    <source>
        <dbReference type="ARBA" id="ARBA00022679"/>
    </source>
</evidence>
<comment type="caution">
    <text evidence="9">The sequence shown here is derived from an EMBL/GenBank/DDBJ whole genome shotgun (WGS) entry which is preliminary data.</text>
</comment>
<accession>A0A317U6P5</accession>
<evidence type="ECO:0000256" key="4">
    <source>
        <dbReference type="ARBA" id="ARBA00023315"/>
    </source>
</evidence>
<evidence type="ECO:0000313" key="9">
    <source>
        <dbReference type="EMBL" id="PWY57654.1"/>
    </source>
</evidence>
<keyword evidence="3 6" id="KW-0808">Transferase</keyword>
<dbReference type="OrthoDB" id="9808564at2"/>
<dbReference type="InterPro" id="IPR004410">
    <property type="entry name" value="Malonyl_CoA-ACP_transAc_FabD"/>
</dbReference>
<dbReference type="GO" id="GO:0005829">
    <property type="term" value="C:cytosol"/>
    <property type="evidence" value="ECO:0007669"/>
    <property type="project" value="TreeGrafter"/>
</dbReference>
<dbReference type="Gene3D" id="3.30.70.250">
    <property type="entry name" value="Malonyl-CoA ACP transacylase, ACP-binding"/>
    <property type="match status" value="1"/>
</dbReference>
<organism evidence="9 11">
    <name type="scientific">Legionella qingyii</name>
    <dbReference type="NCBI Taxonomy" id="2184757"/>
    <lineage>
        <taxon>Bacteria</taxon>
        <taxon>Pseudomonadati</taxon>
        <taxon>Pseudomonadota</taxon>
        <taxon>Gammaproteobacteria</taxon>
        <taxon>Legionellales</taxon>
        <taxon>Legionellaceae</taxon>
        <taxon>Legionella</taxon>
    </lineage>
</organism>
<dbReference type="Proteomes" id="UP000247152">
    <property type="component" value="Unassembled WGS sequence"/>
</dbReference>
<sequence>MSVLLFPGQGSQYKGMGKELFKLFPDLVAEANQLLGYDIERAVFGEEMNQTQYTQPLIYCVSIMDWLERKAHLKVDMVLGHSLGEYAALYAAGVFDFATGLNIVKRRAELMSEAKEGAMAAILGINAAKIEAIIEENRLPLVIANYNSPMQTVISGTKESIAASSQLFTEGRFIPLKVSGAFHSPLMHTAAETFYSYLKQFQLHQPRYPILLNATARAHVDCLTAMPKLLSQQLVSPVFWHQSIEYCLALGYLDFVELGPGQVLTSLLDAILDDPVITRTVN</sequence>
<dbReference type="Proteomes" id="UP000287374">
    <property type="component" value="Unassembled WGS sequence"/>
</dbReference>
<evidence type="ECO:0000313" key="12">
    <source>
        <dbReference type="Proteomes" id="UP000287374"/>
    </source>
</evidence>
<proteinExistence type="inferred from homology"/>
<keyword evidence="4 6" id="KW-0012">Acyltransferase</keyword>
<evidence type="ECO:0000313" key="10">
    <source>
        <dbReference type="EMBL" id="RUR25879.1"/>
    </source>
</evidence>
<dbReference type="Gene3D" id="3.40.366.10">
    <property type="entry name" value="Malonyl-Coenzyme A Acyl Carrier Protein, domain 2"/>
    <property type="match status" value="1"/>
</dbReference>
<comment type="catalytic activity">
    <reaction evidence="5 6">
        <text>holo-[ACP] + malonyl-CoA = malonyl-[ACP] + CoA</text>
        <dbReference type="Rhea" id="RHEA:41792"/>
        <dbReference type="Rhea" id="RHEA-COMP:9623"/>
        <dbReference type="Rhea" id="RHEA-COMP:9685"/>
        <dbReference type="ChEBI" id="CHEBI:57287"/>
        <dbReference type="ChEBI" id="CHEBI:57384"/>
        <dbReference type="ChEBI" id="CHEBI:64479"/>
        <dbReference type="ChEBI" id="CHEBI:78449"/>
        <dbReference type="EC" id="2.3.1.39"/>
    </reaction>
</comment>
<dbReference type="EMBL" id="RZGX01000002">
    <property type="protein sequence ID" value="RUR25879.1"/>
    <property type="molecule type" value="Genomic_DNA"/>
</dbReference>
<dbReference type="PANTHER" id="PTHR42681">
    <property type="entry name" value="MALONYL-COA-ACYL CARRIER PROTEIN TRANSACYLASE, MITOCHONDRIAL"/>
    <property type="match status" value="1"/>
</dbReference>
<dbReference type="InterPro" id="IPR016035">
    <property type="entry name" value="Acyl_Trfase/lysoPLipase"/>
</dbReference>
<keyword evidence="12" id="KW-1185">Reference proteome</keyword>
<gene>
    <name evidence="9" type="primary">fabD</name>
    <name evidence="9" type="ORF">DGG96_00735</name>
    <name evidence="10" type="ORF">ELY20_01655</name>
</gene>
<reference evidence="9 11" key="1">
    <citation type="submission" date="2018-05" db="EMBL/GenBank/DDBJ databases">
        <title>Legionella qingyii sp.nov., whole genome shotgun sequence.</title>
        <authorList>
            <person name="Wu H."/>
            <person name="Zhu Q."/>
            <person name="Hu C."/>
        </authorList>
    </citation>
    <scope>NUCLEOTIDE SEQUENCE [LARGE SCALE GENOMIC DNA]</scope>
    <source>
        <strain evidence="9 11">HEB18</strain>
    </source>
</reference>
<evidence type="ECO:0000256" key="1">
    <source>
        <dbReference type="ARBA" id="ARBA00013258"/>
    </source>
</evidence>
<dbReference type="SMART" id="SM00827">
    <property type="entry name" value="PKS_AT"/>
    <property type="match status" value="1"/>
</dbReference>
<dbReference type="InterPro" id="IPR016036">
    <property type="entry name" value="Malonyl_transacylase_ACP-bd"/>
</dbReference>
<evidence type="ECO:0000256" key="7">
    <source>
        <dbReference type="PIRSR" id="PIRSR000446-1"/>
    </source>
</evidence>
<evidence type="ECO:0000256" key="5">
    <source>
        <dbReference type="ARBA" id="ARBA00048462"/>
    </source>
</evidence>
<protein>
    <recommendedName>
        <fullName evidence="2 6">Malonyl CoA-acyl carrier protein transacylase</fullName>
        <ecNumber evidence="1 6">2.3.1.39</ecNumber>
    </recommendedName>
</protein>
<dbReference type="GO" id="GO:0006633">
    <property type="term" value="P:fatty acid biosynthetic process"/>
    <property type="evidence" value="ECO:0007669"/>
    <property type="project" value="TreeGrafter"/>
</dbReference>
<dbReference type="SUPFAM" id="SSF55048">
    <property type="entry name" value="Probable ACP-binding domain of malonyl-CoA ACP transacylase"/>
    <property type="match status" value="1"/>
</dbReference>
<dbReference type="PANTHER" id="PTHR42681:SF1">
    <property type="entry name" value="MALONYL-COA-ACYL CARRIER PROTEIN TRANSACYLASE, MITOCHONDRIAL"/>
    <property type="match status" value="1"/>
</dbReference>
<dbReference type="NCBIfam" id="TIGR00128">
    <property type="entry name" value="fabD"/>
    <property type="match status" value="1"/>
</dbReference>
<evidence type="ECO:0000256" key="6">
    <source>
        <dbReference type="PIRNR" id="PIRNR000446"/>
    </source>
</evidence>